<evidence type="ECO:0000313" key="5">
    <source>
        <dbReference type="EMBL" id="KAK4187016.1"/>
    </source>
</evidence>
<evidence type="ECO:0000256" key="1">
    <source>
        <dbReference type="ARBA" id="ARBA00022723"/>
    </source>
</evidence>
<dbReference type="SMART" id="SM01328">
    <property type="entry name" value="zf-3CxxC"/>
    <property type="match status" value="1"/>
</dbReference>
<keyword evidence="2" id="KW-0863">Zinc-finger</keyword>
<proteinExistence type="predicted"/>
<name>A0AAN6WS72_9PEZI</name>
<dbReference type="AlphaFoldDB" id="A0AAN6WS72"/>
<accession>A0AAN6WS72</accession>
<protein>
    <submittedName>
        <fullName evidence="5">Zinc-binding domain-containing protein</fullName>
    </submittedName>
</protein>
<evidence type="ECO:0000256" key="2">
    <source>
        <dbReference type="ARBA" id="ARBA00022771"/>
    </source>
</evidence>
<reference evidence="5" key="1">
    <citation type="journal article" date="2023" name="Mol. Phylogenet. Evol.">
        <title>Genome-scale phylogeny and comparative genomics of the fungal order Sordariales.</title>
        <authorList>
            <person name="Hensen N."/>
            <person name="Bonometti L."/>
            <person name="Westerberg I."/>
            <person name="Brannstrom I.O."/>
            <person name="Guillou S."/>
            <person name="Cros-Aarteil S."/>
            <person name="Calhoun S."/>
            <person name="Haridas S."/>
            <person name="Kuo A."/>
            <person name="Mondo S."/>
            <person name="Pangilinan J."/>
            <person name="Riley R."/>
            <person name="LaButti K."/>
            <person name="Andreopoulos B."/>
            <person name="Lipzen A."/>
            <person name="Chen C."/>
            <person name="Yan M."/>
            <person name="Daum C."/>
            <person name="Ng V."/>
            <person name="Clum A."/>
            <person name="Steindorff A."/>
            <person name="Ohm R.A."/>
            <person name="Martin F."/>
            <person name="Silar P."/>
            <person name="Natvig D.O."/>
            <person name="Lalanne C."/>
            <person name="Gautier V."/>
            <person name="Ament-Velasquez S.L."/>
            <person name="Kruys A."/>
            <person name="Hutchinson M.I."/>
            <person name="Powell A.J."/>
            <person name="Barry K."/>
            <person name="Miller A.N."/>
            <person name="Grigoriev I.V."/>
            <person name="Debuchy R."/>
            <person name="Gladieux P."/>
            <person name="Hiltunen Thoren M."/>
            <person name="Johannesson H."/>
        </authorList>
    </citation>
    <scope>NUCLEOTIDE SEQUENCE</scope>
    <source>
        <strain evidence="5">PSN309</strain>
    </source>
</reference>
<organism evidence="5 6">
    <name type="scientific">Podospora australis</name>
    <dbReference type="NCBI Taxonomy" id="1536484"/>
    <lineage>
        <taxon>Eukaryota</taxon>
        <taxon>Fungi</taxon>
        <taxon>Dikarya</taxon>
        <taxon>Ascomycota</taxon>
        <taxon>Pezizomycotina</taxon>
        <taxon>Sordariomycetes</taxon>
        <taxon>Sordariomycetidae</taxon>
        <taxon>Sordariales</taxon>
        <taxon>Podosporaceae</taxon>
        <taxon>Podospora</taxon>
    </lineage>
</organism>
<keyword evidence="3" id="KW-0862">Zinc</keyword>
<keyword evidence="1" id="KW-0479">Metal-binding</keyword>
<keyword evidence="6" id="KW-1185">Reference proteome</keyword>
<dbReference type="EMBL" id="MU864411">
    <property type="protein sequence ID" value="KAK4187016.1"/>
    <property type="molecule type" value="Genomic_DNA"/>
</dbReference>
<sequence>MANQQRGKSFRKPIRNPPGNPAIMYPSLHQDVLNVLYGKINPEPVFNEFGNDDDVEQNYSTNIMGKFKCPNRNCTTHGWSSKRVAILIRWYANHGYNAVVFNQRCKSCDHLGSLTIDENAYIERVRYRLLKFAGVQVTPPPYRGEQKGTLPHKTELCEGCKRGYCEGSVEFDDIY</sequence>
<dbReference type="GO" id="GO:0008270">
    <property type="term" value="F:zinc ion binding"/>
    <property type="evidence" value="ECO:0007669"/>
    <property type="project" value="UniProtKB-KW"/>
</dbReference>
<reference evidence="5" key="2">
    <citation type="submission" date="2023-05" db="EMBL/GenBank/DDBJ databases">
        <authorList>
            <consortium name="Lawrence Berkeley National Laboratory"/>
            <person name="Steindorff A."/>
            <person name="Hensen N."/>
            <person name="Bonometti L."/>
            <person name="Westerberg I."/>
            <person name="Brannstrom I.O."/>
            <person name="Guillou S."/>
            <person name="Cros-Aarteil S."/>
            <person name="Calhoun S."/>
            <person name="Haridas S."/>
            <person name="Kuo A."/>
            <person name="Mondo S."/>
            <person name="Pangilinan J."/>
            <person name="Riley R."/>
            <person name="Labutti K."/>
            <person name="Andreopoulos B."/>
            <person name="Lipzen A."/>
            <person name="Chen C."/>
            <person name="Yanf M."/>
            <person name="Daum C."/>
            <person name="Ng V."/>
            <person name="Clum A."/>
            <person name="Ohm R."/>
            <person name="Martin F."/>
            <person name="Silar P."/>
            <person name="Natvig D."/>
            <person name="Lalanne C."/>
            <person name="Gautier V."/>
            <person name="Ament-Velasquez S.L."/>
            <person name="Kruys A."/>
            <person name="Hutchinson M.I."/>
            <person name="Powell A.J."/>
            <person name="Barry K."/>
            <person name="Miller A.N."/>
            <person name="Grigoriev I.V."/>
            <person name="Debuchy R."/>
            <person name="Gladieux P."/>
            <person name="Thoren M.H."/>
            <person name="Johannesson H."/>
        </authorList>
    </citation>
    <scope>NUCLEOTIDE SEQUENCE</scope>
    <source>
        <strain evidence="5">PSN309</strain>
    </source>
</reference>
<dbReference type="InterPro" id="IPR027377">
    <property type="entry name" value="ZAR1/RTP1-5-like_Znf-3CxxC"/>
</dbReference>
<feature type="domain" description="3CxxC-type" evidence="4">
    <location>
        <begin position="62"/>
        <end position="163"/>
    </location>
</feature>
<gene>
    <name evidence="5" type="ORF">QBC35DRAFT_499834</name>
</gene>
<dbReference type="Pfam" id="PF13695">
    <property type="entry name" value="Zn_ribbon_3CxxC"/>
    <property type="match status" value="1"/>
</dbReference>
<comment type="caution">
    <text evidence="5">The sequence shown here is derived from an EMBL/GenBank/DDBJ whole genome shotgun (WGS) entry which is preliminary data.</text>
</comment>
<evidence type="ECO:0000259" key="4">
    <source>
        <dbReference type="SMART" id="SM01328"/>
    </source>
</evidence>
<evidence type="ECO:0000256" key="3">
    <source>
        <dbReference type="ARBA" id="ARBA00022833"/>
    </source>
</evidence>
<dbReference type="Proteomes" id="UP001302126">
    <property type="component" value="Unassembled WGS sequence"/>
</dbReference>
<evidence type="ECO:0000313" key="6">
    <source>
        <dbReference type="Proteomes" id="UP001302126"/>
    </source>
</evidence>